<dbReference type="EMBL" id="GG704914">
    <property type="protein sequence ID" value="KJF61030.1"/>
    <property type="molecule type" value="Genomic_DNA"/>
</dbReference>
<dbReference type="Proteomes" id="UP000001261">
    <property type="component" value="Unassembled WGS sequence"/>
</dbReference>
<protein>
    <submittedName>
        <fullName evidence="2">Uncharacterized protein</fullName>
    </submittedName>
</protein>
<accession>A0A0D8JUK1</accession>
<organism evidence="2 3">
    <name type="scientific">Coccidioides immitis (strain RS)</name>
    <name type="common">Valley fever fungus</name>
    <dbReference type="NCBI Taxonomy" id="246410"/>
    <lineage>
        <taxon>Eukaryota</taxon>
        <taxon>Fungi</taxon>
        <taxon>Dikarya</taxon>
        <taxon>Ascomycota</taxon>
        <taxon>Pezizomycotina</taxon>
        <taxon>Eurotiomycetes</taxon>
        <taxon>Eurotiomycetidae</taxon>
        <taxon>Onygenales</taxon>
        <taxon>Onygenaceae</taxon>
        <taxon>Coccidioides</taxon>
    </lineage>
</organism>
<dbReference type="AlphaFoldDB" id="A0A0D8JUK1"/>
<name>A0A0D8JUK1_COCIM</name>
<evidence type="ECO:0000313" key="3">
    <source>
        <dbReference type="Proteomes" id="UP000001261"/>
    </source>
</evidence>
<proteinExistence type="predicted"/>
<gene>
    <name evidence="2" type="ORF">CIMG_11384</name>
</gene>
<keyword evidence="3" id="KW-1185">Reference proteome</keyword>
<feature type="region of interest" description="Disordered" evidence="1">
    <location>
        <begin position="1"/>
        <end position="22"/>
    </location>
</feature>
<reference evidence="3" key="2">
    <citation type="journal article" date="2010" name="Genome Res.">
        <title>Population genomic sequencing of Coccidioides fungi reveals recent hybridization and transposon control.</title>
        <authorList>
            <person name="Neafsey D.E."/>
            <person name="Barker B.M."/>
            <person name="Sharpton T.J."/>
            <person name="Stajich J.E."/>
            <person name="Park D.J."/>
            <person name="Whiston E."/>
            <person name="Hung C.-Y."/>
            <person name="McMahan C."/>
            <person name="White J."/>
            <person name="Sykes S."/>
            <person name="Heiman D."/>
            <person name="Young S."/>
            <person name="Zeng Q."/>
            <person name="Abouelleil A."/>
            <person name="Aftuck L."/>
            <person name="Bessette D."/>
            <person name="Brown A."/>
            <person name="FitzGerald M."/>
            <person name="Lui A."/>
            <person name="Macdonald J.P."/>
            <person name="Priest M."/>
            <person name="Orbach M.J."/>
            <person name="Galgiani J.N."/>
            <person name="Kirkland T.N."/>
            <person name="Cole G.T."/>
            <person name="Birren B.W."/>
            <person name="Henn M.R."/>
            <person name="Taylor J.W."/>
            <person name="Rounsley S.D."/>
        </authorList>
    </citation>
    <scope>GENOME REANNOTATION</scope>
    <source>
        <strain evidence="3">RS</strain>
    </source>
</reference>
<sequence length="99" mass="10801">MDEFQVKEGERPKGPVGTCFEGRKRRPGRLAVHEMALAGREVVTGVDILSSSRRWPSSCSIAPWGSSGSRSPVGRRHNNFGVLVPNCTRWEGSHSALAL</sequence>
<dbReference type="VEuPathDB" id="FungiDB:CIMG_11384"/>
<dbReference type="InParanoid" id="A0A0D8JUK1"/>
<dbReference type="KEGG" id="cim:CIMG_11384"/>
<feature type="compositionally biased region" description="Basic and acidic residues" evidence="1">
    <location>
        <begin position="1"/>
        <end position="13"/>
    </location>
</feature>
<dbReference type="GeneID" id="24163689"/>
<reference evidence="3" key="1">
    <citation type="journal article" date="2009" name="Genome Res.">
        <title>Comparative genomic analyses of the human fungal pathogens Coccidioides and their relatives.</title>
        <authorList>
            <person name="Sharpton T.J."/>
            <person name="Stajich J.E."/>
            <person name="Rounsley S.D."/>
            <person name="Gardner M.J."/>
            <person name="Wortman J.R."/>
            <person name="Jordar V.S."/>
            <person name="Maiti R."/>
            <person name="Kodira C.D."/>
            <person name="Neafsey D.E."/>
            <person name="Zeng Q."/>
            <person name="Hung C.-Y."/>
            <person name="McMahan C."/>
            <person name="Muszewska A."/>
            <person name="Grynberg M."/>
            <person name="Mandel M.A."/>
            <person name="Kellner E.M."/>
            <person name="Barker B.M."/>
            <person name="Galgiani J.N."/>
            <person name="Orbach M.J."/>
            <person name="Kirkland T.N."/>
            <person name="Cole G.T."/>
            <person name="Henn M.R."/>
            <person name="Birren B.W."/>
            <person name="Taylor J.W."/>
        </authorList>
    </citation>
    <scope>NUCLEOTIDE SEQUENCE [LARGE SCALE GENOMIC DNA]</scope>
    <source>
        <strain evidence="3">RS</strain>
    </source>
</reference>
<dbReference type="RefSeq" id="XP_012213859.1">
    <property type="nucleotide sequence ID" value="XM_012358436.1"/>
</dbReference>
<evidence type="ECO:0000313" key="2">
    <source>
        <dbReference type="EMBL" id="KJF61030.1"/>
    </source>
</evidence>
<evidence type="ECO:0000256" key="1">
    <source>
        <dbReference type="SAM" id="MobiDB-lite"/>
    </source>
</evidence>